<dbReference type="EMBL" id="SLUP01000002">
    <property type="protein sequence ID" value="TCL67725.1"/>
    <property type="molecule type" value="Genomic_DNA"/>
</dbReference>
<evidence type="ECO:0000313" key="3">
    <source>
        <dbReference type="Proteomes" id="UP000295455"/>
    </source>
</evidence>
<dbReference type="OrthoDB" id="1492374at2"/>
<evidence type="ECO:0000313" key="2">
    <source>
        <dbReference type="EMBL" id="TCL67725.1"/>
    </source>
</evidence>
<dbReference type="Proteomes" id="UP000295455">
    <property type="component" value="Unassembled WGS sequence"/>
</dbReference>
<dbReference type="AlphaFoldDB" id="A0A4R1RN47"/>
<dbReference type="RefSeq" id="WP_132215549.1">
    <property type="nucleotide sequence ID" value="NZ_OX156936.1"/>
</dbReference>
<organism evidence="2 3">
    <name type="scientific">Mariniflexile fucanivorans</name>
    <dbReference type="NCBI Taxonomy" id="264023"/>
    <lineage>
        <taxon>Bacteria</taxon>
        <taxon>Pseudomonadati</taxon>
        <taxon>Bacteroidota</taxon>
        <taxon>Flavobacteriia</taxon>
        <taxon>Flavobacteriales</taxon>
        <taxon>Flavobacteriaceae</taxon>
        <taxon>Mariniflexile</taxon>
    </lineage>
</organism>
<reference evidence="2 3" key="1">
    <citation type="submission" date="2019-03" db="EMBL/GenBank/DDBJ databases">
        <title>Genomic Encyclopedia of Type Strains, Phase IV (KMG-IV): sequencing the most valuable type-strain genomes for metagenomic binning, comparative biology and taxonomic classification.</title>
        <authorList>
            <person name="Goeker M."/>
        </authorList>
    </citation>
    <scope>NUCLEOTIDE SEQUENCE [LARGE SCALE GENOMIC DNA]</scope>
    <source>
        <strain evidence="2 3">DSM 18792</strain>
    </source>
</reference>
<sequence>MKKLFLIIAISLIGSTSIFAQQTDIDITPDNSWLKAGLTAGIPVGDANDASSFNLGVDLRGQYLFNPNFAIGVASGYSHYFGKDGFEDFGMVPIAGFARYYFTPNGLFVGTDVGYGLLTNIDNNDGGLYVNPQVGYHNRDWNIYAFYQNTFAENDLDLQNVGVGVTYNIRFK</sequence>
<protein>
    <recommendedName>
        <fullName evidence="4">Outer membrane protein with beta-barrel domain</fullName>
    </recommendedName>
</protein>
<accession>A0A4R1RN47</accession>
<evidence type="ECO:0000256" key="1">
    <source>
        <dbReference type="SAM" id="SignalP"/>
    </source>
</evidence>
<feature type="chain" id="PRO_5020497557" description="Outer membrane protein with beta-barrel domain" evidence="1">
    <location>
        <begin position="21"/>
        <end position="172"/>
    </location>
</feature>
<keyword evidence="3" id="KW-1185">Reference proteome</keyword>
<gene>
    <name evidence="2" type="ORF">EV196_102285</name>
</gene>
<proteinExistence type="predicted"/>
<evidence type="ECO:0008006" key="4">
    <source>
        <dbReference type="Google" id="ProtNLM"/>
    </source>
</evidence>
<name>A0A4R1RN47_9FLAO</name>
<keyword evidence="1" id="KW-0732">Signal</keyword>
<comment type="caution">
    <text evidence="2">The sequence shown here is derived from an EMBL/GenBank/DDBJ whole genome shotgun (WGS) entry which is preliminary data.</text>
</comment>
<feature type="signal peptide" evidence="1">
    <location>
        <begin position="1"/>
        <end position="20"/>
    </location>
</feature>